<sequence>MKYKVVIYCLIALLFFGCLSTSKYVLDNDAKNKIEKLLSIHKEYAFIDLYEKSIVQEEKKFKIQNGDSLFDITSMELYQEFCLIVDFYSKDHPTYENIKYDKLIHKWLQKEYPPYISMDNPNIKTTMTFRRAFDFYNSKDLNEYIDSLRVLFYAKYRNNELKSLECSEARFKIWDNERRDLESRNLLNSSNSRLSPPE</sequence>
<accession>A0A1I3TZ37</accession>
<keyword evidence="2" id="KW-1185">Reference proteome</keyword>
<dbReference type="Proteomes" id="UP000243887">
    <property type="component" value="Unassembled WGS sequence"/>
</dbReference>
<dbReference type="PROSITE" id="PS51257">
    <property type="entry name" value="PROKAR_LIPOPROTEIN"/>
    <property type="match status" value="1"/>
</dbReference>
<dbReference type="OrthoDB" id="1446202at2"/>
<dbReference type="RefSeq" id="WP_090680644.1">
    <property type="nucleotide sequence ID" value="NZ_FORU01000015.1"/>
</dbReference>
<protein>
    <recommendedName>
        <fullName evidence="3">Lipoprotein</fullName>
    </recommendedName>
</protein>
<gene>
    <name evidence="1" type="ORF">SAMN04487893_11576</name>
</gene>
<proteinExistence type="predicted"/>
<reference evidence="2" key="1">
    <citation type="submission" date="2016-10" db="EMBL/GenBank/DDBJ databases">
        <authorList>
            <person name="Varghese N."/>
            <person name="Submissions S."/>
        </authorList>
    </citation>
    <scope>NUCLEOTIDE SEQUENCE [LARGE SCALE GENOMIC DNA]</scope>
    <source>
        <strain evidence="2">DSM 26542</strain>
    </source>
</reference>
<evidence type="ECO:0008006" key="3">
    <source>
        <dbReference type="Google" id="ProtNLM"/>
    </source>
</evidence>
<dbReference type="AlphaFoldDB" id="A0A1I3TZ37"/>
<evidence type="ECO:0000313" key="1">
    <source>
        <dbReference type="EMBL" id="SFJ76558.1"/>
    </source>
</evidence>
<organism evidence="1 2">
    <name type="scientific">Myroides guanonis</name>
    <dbReference type="NCBI Taxonomy" id="1150112"/>
    <lineage>
        <taxon>Bacteria</taxon>
        <taxon>Pseudomonadati</taxon>
        <taxon>Bacteroidota</taxon>
        <taxon>Flavobacteriia</taxon>
        <taxon>Flavobacteriales</taxon>
        <taxon>Flavobacteriaceae</taxon>
        <taxon>Myroides</taxon>
    </lineage>
</organism>
<dbReference type="InterPro" id="IPR038314">
    <property type="entry name" value="T6SS_sf"/>
</dbReference>
<name>A0A1I3TZ37_9FLAO</name>
<dbReference type="Gene3D" id="1.20.120.1620">
    <property type="match status" value="1"/>
</dbReference>
<evidence type="ECO:0000313" key="2">
    <source>
        <dbReference type="Proteomes" id="UP000243887"/>
    </source>
</evidence>
<dbReference type="EMBL" id="FORU01000015">
    <property type="protein sequence ID" value="SFJ76558.1"/>
    <property type="molecule type" value="Genomic_DNA"/>
</dbReference>